<reference evidence="2" key="1">
    <citation type="submission" date="2023-09" db="EMBL/GenBank/DDBJ databases">
        <title>Paenibacillus sp. chi10 Genome sequencing and assembly.</title>
        <authorList>
            <person name="Kim I."/>
        </authorList>
    </citation>
    <scope>NUCLEOTIDE SEQUENCE [LARGE SCALE GENOMIC DNA]</scope>
    <source>
        <strain evidence="2">chi10</strain>
    </source>
</reference>
<protein>
    <recommendedName>
        <fullName evidence="3">Extracellular solute-binding protein</fullName>
    </recommendedName>
</protein>
<dbReference type="SUPFAM" id="SSF53850">
    <property type="entry name" value="Periplasmic binding protein-like II"/>
    <property type="match status" value="1"/>
</dbReference>
<gene>
    <name evidence="1" type="ORF">RQP50_16700</name>
</gene>
<sequence>MILSEIYAISADSPNKRAAWEFVKFVNGLEMAQVAGKAMNDTLPTRSDYFKDFRGRETDALYLLKPMEASSVLDKKAFHQVSKLNSIRYCRLR</sequence>
<dbReference type="Gene3D" id="3.40.190.10">
    <property type="entry name" value="Periplasmic binding protein-like II"/>
    <property type="match status" value="1"/>
</dbReference>
<dbReference type="EMBL" id="JAVYAA010000003">
    <property type="protein sequence ID" value="MDT8977876.1"/>
    <property type="molecule type" value="Genomic_DNA"/>
</dbReference>
<evidence type="ECO:0000313" key="1">
    <source>
        <dbReference type="EMBL" id="MDT8977876.1"/>
    </source>
</evidence>
<organism evidence="1 2">
    <name type="scientific">Paenibacillus suaedae</name>
    <dbReference type="NCBI Taxonomy" id="3077233"/>
    <lineage>
        <taxon>Bacteria</taxon>
        <taxon>Bacillati</taxon>
        <taxon>Bacillota</taxon>
        <taxon>Bacilli</taxon>
        <taxon>Bacillales</taxon>
        <taxon>Paenibacillaceae</taxon>
        <taxon>Paenibacillus</taxon>
    </lineage>
</organism>
<dbReference type="RefSeq" id="WP_315746098.1">
    <property type="nucleotide sequence ID" value="NZ_JAVYAA010000003.1"/>
</dbReference>
<proteinExistence type="predicted"/>
<evidence type="ECO:0008006" key="3">
    <source>
        <dbReference type="Google" id="ProtNLM"/>
    </source>
</evidence>
<accession>A0AAJ2JW84</accession>
<dbReference type="AlphaFoldDB" id="A0AAJ2JW84"/>
<evidence type="ECO:0000313" key="2">
    <source>
        <dbReference type="Proteomes" id="UP001250538"/>
    </source>
</evidence>
<keyword evidence="2" id="KW-1185">Reference proteome</keyword>
<comment type="caution">
    <text evidence="1">The sequence shown here is derived from an EMBL/GenBank/DDBJ whole genome shotgun (WGS) entry which is preliminary data.</text>
</comment>
<dbReference type="Proteomes" id="UP001250538">
    <property type="component" value="Unassembled WGS sequence"/>
</dbReference>
<name>A0AAJ2JW84_9BACL</name>